<feature type="domain" description="CCHC-type" evidence="2">
    <location>
        <begin position="81"/>
        <end position="97"/>
    </location>
</feature>
<feature type="region of interest" description="Disordered" evidence="1">
    <location>
        <begin position="42"/>
        <end position="77"/>
    </location>
</feature>
<dbReference type="Proteomes" id="UP001558713">
    <property type="component" value="Unassembled WGS sequence"/>
</dbReference>
<protein>
    <recommendedName>
        <fullName evidence="2">CCHC-type domain-containing protein</fullName>
    </recommendedName>
</protein>
<comment type="caution">
    <text evidence="3">The sequence shown here is derived from an EMBL/GenBank/DDBJ whole genome shotgun (WGS) entry which is preliminary data.</text>
</comment>
<dbReference type="InterPro" id="IPR001878">
    <property type="entry name" value="Znf_CCHC"/>
</dbReference>
<gene>
    <name evidence="3" type="ORF">V5N11_010741</name>
</gene>
<evidence type="ECO:0000256" key="1">
    <source>
        <dbReference type="SAM" id="MobiDB-lite"/>
    </source>
</evidence>
<sequence>MGLRVDLRNRCMVQAFCTVDELVETAALLEEGLKEEVVSVKPSLQARSVPHQSVPSRGGRPMQGQKRKRDGALSGSRGGPGCFGCGSTDHRVASCPRKGGVRVDSRVCFHCKEAEHIRPQCPKLRQSEATVVQPVRPVAAAPRVYSIVESGEPSSRPITGIFLDLSKFILCVGEFWLLVGC</sequence>
<dbReference type="InterPro" id="IPR036875">
    <property type="entry name" value="Znf_CCHC_sf"/>
</dbReference>
<dbReference type="Gene3D" id="4.10.60.10">
    <property type="entry name" value="Zinc finger, CCHC-type"/>
    <property type="match status" value="1"/>
</dbReference>
<organism evidence="3 4">
    <name type="scientific">Cardamine amara subsp. amara</name>
    <dbReference type="NCBI Taxonomy" id="228776"/>
    <lineage>
        <taxon>Eukaryota</taxon>
        <taxon>Viridiplantae</taxon>
        <taxon>Streptophyta</taxon>
        <taxon>Embryophyta</taxon>
        <taxon>Tracheophyta</taxon>
        <taxon>Spermatophyta</taxon>
        <taxon>Magnoliopsida</taxon>
        <taxon>eudicotyledons</taxon>
        <taxon>Gunneridae</taxon>
        <taxon>Pentapetalae</taxon>
        <taxon>rosids</taxon>
        <taxon>malvids</taxon>
        <taxon>Brassicales</taxon>
        <taxon>Brassicaceae</taxon>
        <taxon>Cardamineae</taxon>
        <taxon>Cardamine</taxon>
    </lineage>
</organism>
<reference evidence="3 4" key="1">
    <citation type="submission" date="2024-04" db="EMBL/GenBank/DDBJ databases">
        <title>Genome assembly C_amara_ONT_v2.</title>
        <authorList>
            <person name="Yant L."/>
            <person name="Moore C."/>
            <person name="Slenker M."/>
        </authorList>
    </citation>
    <scope>NUCLEOTIDE SEQUENCE [LARGE SCALE GENOMIC DNA]</scope>
    <source>
        <tissue evidence="3">Leaf</tissue>
    </source>
</reference>
<accession>A0ABD1ADU5</accession>
<proteinExistence type="predicted"/>
<dbReference type="SMART" id="SM00343">
    <property type="entry name" value="ZnF_C2HC"/>
    <property type="match status" value="2"/>
</dbReference>
<dbReference type="AlphaFoldDB" id="A0ABD1ADU5"/>
<evidence type="ECO:0000313" key="3">
    <source>
        <dbReference type="EMBL" id="KAL1204638.1"/>
    </source>
</evidence>
<dbReference type="SUPFAM" id="SSF57756">
    <property type="entry name" value="Retrovirus zinc finger-like domains"/>
    <property type="match status" value="1"/>
</dbReference>
<dbReference type="EMBL" id="JBANAX010000528">
    <property type="protein sequence ID" value="KAL1204638.1"/>
    <property type="molecule type" value="Genomic_DNA"/>
</dbReference>
<keyword evidence="4" id="KW-1185">Reference proteome</keyword>
<evidence type="ECO:0000259" key="2">
    <source>
        <dbReference type="SMART" id="SM00343"/>
    </source>
</evidence>
<name>A0ABD1ADU5_CARAN</name>
<dbReference type="Pfam" id="PF00098">
    <property type="entry name" value="zf-CCHC"/>
    <property type="match status" value="1"/>
</dbReference>
<feature type="domain" description="CCHC-type" evidence="2">
    <location>
        <begin position="107"/>
        <end position="123"/>
    </location>
</feature>
<evidence type="ECO:0000313" key="4">
    <source>
        <dbReference type="Proteomes" id="UP001558713"/>
    </source>
</evidence>